<protein>
    <recommendedName>
        <fullName evidence="8">FMN hydroxy acid dehydrogenase domain-containing protein</fullName>
    </recommendedName>
</protein>
<dbReference type="GO" id="GO:0005886">
    <property type="term" value="C:plasma membrane"/>
    <property type="evidence" value="ECO:0007669"/>
    <property type="project" value="TreeGrafter"/>
</dbReference>
<evidence type="ECO:0000259" key="8">
    <source>
        <dbReference type="PROSITE" id="PS51349"/>
    </source>
</evidence>
<dbReference type="GO" id="GO:0004459">
    <property type="term" value="F:L-lactate dehydrogenase (NAD+) activity"/>
    <property type="evidence" value="ECO:0007669"/>
    <property type="project" value="TreeGrafter"/>
</dbReference>
<dbReference type="InterPro" id="IPR012133">
    <property type="entry name" value="Alpha-hydoxy_acid_DH_FMN"/>
</dbReference>
<dbReference type="Gene3D" id="3.20.20.70">
    <property type="entry name" value="Aldolase class I"/>
    <property type="match status" value="1"/>
</dbReference>
<keyword evidence="3 7" id="KW-0288">FMN</keyword>
<dbReference type="GO" id="GO:0009060">
    <property type="term" value="P:aerobic respiration"/>
    <property type="evidence" value="ECO:0007669"/>
    <property type="project" value="TreeGrafter"/>
</dbReference>
<feature type="binding site" evidence="7">
    <location>
        <position position="278"/>
    </location>
    <ligand>
        <name>FMN</name>
        <dbReference type="ChEBI" id="CHEBI:58210"/>
    </ligand>
</feature>
<dbReference type="NCBIfam" id="NF008398">
    <property type="entry name" value="PRK11197.1"/>
    <property type="match status" value="1"/>
</dbReference>
<evidence type="ECO:0000256" key="7">
    <source>
        <dbReference type="PIRSR" id="PIRSR000138-2"/>
    </source>
</evidence>
<dbReference type="HOGENOM" id="CLU_020639_0_0_4"/>
<keyword evidence="4" id="KW-0560">Oxidoreductase</keyword>
<dbReference type="EMBL" id="ADCY02000050">
    <property type="protein sequence ID" value="EFG30692.2"/>
    <property type="molecule type" value="Genomic_DNA"/>
</dbReference>
<evidence type="ECO:0000256" key="3">
    <source>
        <dbReference type="ARBA" id="ARBA00022643"/>
    </source>
</evidence>
<dbReference type="InterPro" id="IPR000262">
    <property type="entry name" value="FMN-dep_DH"/>
</dbReference>
<feature type="binding site" evidence="7">
    <location>
        <position position="29"/>
    </location>
    <ligand>
        <name>glyoxylate</name>
        <dbReference type="ChEBI" id="CHEBI:36655"/>
    </ligand>
</feature>
<feature type="binding site" evidence="7">
    <location>
        <position position="134"/>
    </location>
    <ligand>
        <name>glyoxylate</name>
        <dbReference type="ChEBI" id="CHEBI:36655"/>
    </ligand>
</feature>
<feature type="binding site" evidence="7">
    <location>
        <begin position="334"/>
        <end position="335"/>
    </location>
    <ligand>
        <name>FMN</name>
        <dbReference type="ChEBI" id="CHEBI:58210"/>
    </ligand>
</feature>
<comment type="similarity">
    <text evidence="5">Belongs to the FMN-dependent alpha-hydroxy acid dehydrogenase family.</text>
</comment>
<dbReference type="AlphaFoldDB" id="V9HKR1"/>
<dbReference type="FunFam" id="3.20.20.70:FF:000029">
    <property type="entry name" value="L-lactate dehydrogenase"/>
    <property type="match status" value="1"/>
</dbReference>
<dbReference type="GO" id="GO:0010181">
    <property type="term" value="F:FMN binding"/>
    <property type="evidence" value="ECO:0007669"/>
    <property type="project" value="InterPro"/>
</dbReference>
<dbReference type="InterPro" id="IPR013785">
    <property type="entry name" value="Aldolase_TIM"/>
</dbReference>
<feature type="binding site" evidence="7">
    <location>
        <position position="283"/>
    </location>
    <ligand>
        <name>glyoxylate</name>
        <dbReference type="ChEBI" id="CHEBI:36655"/>
    </ligand>
</feature>
<keyword evidence="2 7" id="KW-0285">Flavoprotein</keyword>
<feature type="binding site" evidence="7">
    <location>
        <position position="169"/>
    </location>
    <ligand>
        <name>glyoxylate</name>
        <dbReference type="ChEBI" id="CHEBI:36655"/>
    </ligand>
</feature>
<reference evidence="9 10" key="1">
    <citation type="submission" date="2010-03" db="EMBL/GenBank/DDBJ databases">
        <authorList>
            <consortium name="The Broad Institute Genome Sequencing Platform"/>
            <person name="Ward D."/>
            <person name="Earl A."/>
            <person name="Feldgarden M."/>
            <person name="Gevers D."/>
            <person name="Young S."/>
            <person name="Zeng Q."/>
            <person name="Koehrsen M."/>
            <person name="Alvarado L."/>
            <person name="Berlin A.M."/>
            <person name="Borenstein D."/>
            <person name="Chapman S.B."/>
            <person name="Chen Z."/>
            <person name="Engels R."/>
            <person name="Freedman E."/>
            <person name="Gellesch M."/>
            <person name="Goldberg J."/>
            <person name="Griggs A."/>
            <person name="Gujja S."/>
            <person name="Heilman E.R."/>
            <person name="Heiman D.I."/>
            <person name="Hepburn T.A."/>
            <person name="Howarth C."/>
            <person name="Jen D."/>
            <person name="Larson L."/>
            <person name="Mehta T."/>
            <person name="Park D."/>
            <person name="Pearson M."/>
            <person name="Richards J."/>
            <person name="Roberts A."/>
            <person name="Saif S."/>
            <person name="Shea T.D."/>
            <person name="Shenoy N."/>
            <person name="Sisk P."/>
            <person name="Stolte C."/>
            <person name="Sykes S.N."/>
            <person name="Walk T."/>
            <person name="White J."/>
            <person name="Yandava C."/>
            <person name="Izard J."/>
            <person name="Baranova O.V."/>
            <person name="Blanton J.M."/>
            <person name="Tanner A.C."/>
            <person name="Dewhirst F."/>
            <person name="Haas B."/>
            <person name="Nusbaum C."/>
            <person name="Birren B."/>
        </authorList>
    </citation>
    <scope>NUCLEOTIDE SEQUENCE [LARGE SCALE GENOMIC DNA]</scope>
    <source>
        <strain evidence="9 10">ATCC 29453</strain>
    </source>
</reference>
<dbReference type="PANTHER" id="PTHR10578">
    <property type="entry name" value="S -2-HYDROXY-ACID OXIDASE-RELATED"/>
    <property type="match status" value="1"/>
</dbReference>
<keyword evidence="10" id="KW-1185">Reference proteome</keyword>
<feature type="binding site" evidence="7">
    <location>
        <position position="256"/>
    </location>
    <ligand>
        <name>FMN</name>
        <dbReference type="ChEBI" id="CHEBI:58210"/>
    </ligand>
</feature>
<evidence type="ECO:0000256" key="6">
    <source>
        <dbReference type="PIRSR" id="PIRSR000138-1"/>
    </source>
</evidence>
<feature type="binding site" evidence="7">
    <location>
        <position position="132"/>
    </location>
    <ligand>
        <name>glyoxylate</name>
        <dbReference type="ChEBI" id="CHEBI:36655"/>
    </ligand>
</feature>
<accession>V9HKR1</accession>
<evidence type="ECO:0000313" key="9">
    <source>
        <dbReference type="EMBL" id="EFG30692.2"/>
    </source>
</evidence>
<proteinExistence type="inferred from homology"/>
<dbReference type="RefSeq" id="WP_002642605.1">
    <property type="nucleotide sequence ID" value="NZ_CP019448.1"/>
</dbReference>
<dbReference type="SUPFAM" id="SSF51395">
    <property type="entry name" value="FMN-linked oxidoreductases"/>
    <property type="match status" value="1"/>
</dbReference>
<dbReference type="InterPro" id="IPR037396">
    <property type="entry name" value="FMN_HAD"/>
</dbReference>
<evidence type="ECO:0000256" key="4">
    <source>
        <dbReference type="ARBA" id="ARBA00023002"/>
    </source>
</evidence>
<organism evidence="9 10">
    <name type="scientific">Simonsiella muelleri ATCC 29453</name>
    <dbReference type="NCBI Taxonomy" id="641147"/>
    <lineage>
        <taxon>Bacteria</taxon>
        <taxon>Pseudomonadati</taxon>
        <taxon>Pseudomonadota</taxon>
        <taxon>Betaproteobacteria</taxon>
        <taxon>Neisseriales</taxon>
        <taxon>Neisseriaceae</taxon>
        <taxon>Simonsiella</taxon>
    </lineage>
</organism>
<dbReference type="CDD" id="cd02809">
    <property type="entry name" value="alpha_hydroxyacid_oxid_FMN"/>
    <property type="match status" value="1"/>
</dbReference>
<dbReference type="PIRSF" id="PIRSF000138">
    <property type="entry name" value="Al-hdrx_acd_dh"/>
    <property type="match status" value="1"/>
</dbReference>
<evidence type="ECO:0000256" key="1">
    <source>
        <dbReference type="ARBA" id="ARBA00001917"/>
    </source>
</evidence>
<dbReference type="Pfam" id="PF01070">
    <property type="entry name" value="FMN_dh"/>
    <property type="match status" value="1"/>
</dbReference>
<dbReference type="InterPro" id="IPR008259">
    <property type="entry name" value="FMN_hydac_DH_AS"/>
</dbReference>
<dbReference type="eggNOG" id="COG1304">
    <property type="taxonomic scope" value="Bacteria"/>
</dbReference>
<feature type="binding site" evidence="7">
    <location>
        <position position="280"/>
    </location>
    <ligand>
        <name>glyoxylate</name>
        <dbReference type="ChEBI" id="CHEBI:36655"/>
    </ligand>
</feature>
<gene>
    <name evidence="9" type="ORF">HMPREF9021_01298</name>
</gene>
<evidence type="ECO:0000256" key="5">
    <source>
        <dbReference type="ARBA" id="ARBA00024042"/>
    </source>
</evidence>
<reference evidence="9 10" key="2">
    <citation type="submission" date="2011-10" db="EMBL/GenBank/DDBJ databases">
        <title>The Genome Sequence of Simonsiella muelleri ATCC 29453.</title>
        <authorList>
            <consortium name="The Broad Institute Genome Sequencing Platform"/>
            <consortium name="The Broad Institute Genome Sequencing Center for Infectious Disease"/>
            <person name="Earl A."/>
            <person name="Ward D."/>
            <person name="Feldgarden M."/>
            <person name="Gevers D."/>
            <person name="Izard J."/>
            <person name="Baranova O.V."/>
            <person name="Blanton J.M."/>
            <person name="Tanner A.C."/>
            <person name="Dewhirst F."/>
            <person name="Young S.K."/>
            <person name="Zeng Q."/>
            <person name="Gargeya S."/>
            <person name="Fitzgerald M."/>
            <person name="Haas B."/>
            <person name="Abouelleil A."/>
            <person name="Alvarado L."/>
            <person name="Arachchi H.M."/>
            <person name="Berlin A."/>
            <person name="Brown A."/>
            <person name="Chapman S.B."/>
            <person name="Chen Z."/>
            <person name="Dunbar C."/>
            <person name="Freedman E."/>
            <person name="Gearin G."/>
            <person name="Goldberg J."/>
            <person name="Griggs A."/>
            <person name="Gujja S."/>
            <person name="Heiman D."/>
            <person name="Howarth C."/>
            <person name="Larson L."/>
            <person name="Lui A."/>
            <person name="MacDonald P.J.P."/>
            <person name="Montmayeur A."/>
            <person name="Murphy C."/>
            <person name="Neiman D."/>
            <person name="Pearson M."/>
            <person name="Priest M."/>
            <person name="Roberts A."/>
            <person name="Saif S."/>
            <person name="Shea T."/>
            <person name="Shenoy N."/>
            <person name="Sisk P."/>
            <person name="Stolte C."/>
            <person name="Sykes S."/>
            <person name="Wortman J."/>
            <person name="Nusbaum C."/>
            <person name="Birren B."/>
        </authorList>
    </citation>
    <scope>NUCLEOTIDE SEQUENCE [LARGE SCALE GENOMIC DNA]</scope>
    <source>
        <strain evidence="9 10">ATCC 29453</strain>
    </source>
</reference>
<name>V9HKR1_9NEIS</name>
<dbReference type="PANTHER" id="PTHR10578:SF107">
    <property type="entry name" value="2-HYDROXYACID OXIDASE 1"/>
    <property type="match status" value="1"/>
</dbReference>
<evidence type="ECO:0000256" key="2">
    <source>
        <dbReference type="ARBA" id="ARBA00022630"/>
    </source>
</evidence>
<evidence type="ECO:0000313" key="10">
    <source>
        <dbReference type="Proteomes" id="UP000017813"/>
    </source>
</evidence>
<comment type="caution">
    <text evidence="9">The sequence shown here is derived from an EMBL/GenBank/DDBJ whole genome shotgun (WGS) entry which is preliminary data.</text>
</comment>
<dbReference type="OrthoDB" id="9770452at2"/>
<feature type="domain" description="FMN hydroxy acid dehydrogenase" evidence="8">
    <location>
        <begin position="3"/>
        <end position="385"/>
    </location>
</feature>
<dbReference type="PROSITE" id="PS00557">
    <property type="entry name" value="FMN_HYDROXY_ACID_DH_1"/>
    <property type="match status" value="1"/>
</dbReference>
<feature type="active site" description="Proton acceptor" evidence="6">
    <location>
        <position position="280"/>
    </location>
</feature>
<dbReference type="PROSITE" id="PS51349">
    <property type="entry name" value="FMN_HYDROXY_ACID_DH_2"/>
    <property type="match status" value="1"/>
</dbReference>
<dbReference type="STRING" id="641147.HMPREF9021_01298"/>
<feature type="binding site" evidence="7">
    <location>
        <begin position="311"/>
        <end position="315"/>
    </location>
    <ligand>
        <name>FMN</name>
        <dbReference type="ChEBI" id="CHEBI:58210"/>
    </ligand>
</feature>
<dbReference type="Proteomes" id="UP000017813">
    <property type="component" value="Unassembled WGS sequence"/>
</dbReference>
<comment type="cofactor">
    <cofactor evidence="1">
        <name>FMN</name>
        <dbReference type="ChEBI" id="CHEBI:58210"/>
    </cofactor>
</comment>
<feature type="binding site" evidence="7">
    <location>
        <begin position="82"/>
        <end position="84"/>
    </location>
    <ligand>
        <name>FMN</name>
        <dbReference type="ChEBI" id="CHEBI:58210"/>
    </ligand>
</feature>
<feature type="binding site" evidence="7">
    <location>
        <position position="111"/>
    </location>
    <ligand>
        <name>FMN</name>
        <dbReference type="ChEBI" id="CHEBI:58210"/>
    </ligand>
</feature>
<feature type="binding site" evidence="7">
    <location>
        <position position="160"/>
    </location>
    <ligand>
        <name>FMN</name>
        <dbReference type="ChEBI" id="CHEBI:58210"/>
    </ligand>
</feature>
<sequence>MRQDLNQMTCIEDLRQVAKRKVPKMFFDYVESGSWTETTLRDNRNDFTPIKLRQKVLVNMENRSLKSKLLGEEYTMPLAIAPTGLTGMVCADGEILVARAAEKFGVPYTLSTMSIASIEDVANNTSSPFWFQLYVMRDREFMADLIQRAKKANCSALVLTADLQILGQRHRDIKNGLTAPIKPTLPNLLNLAIKPEWCMKMLNTDRRTFGNIMGHAKYVTDASSLMKWTAQQFDQTLSWEDVARIKDLWGGKLILKGILDPEDAQKAAQYGVDAVVVSNHGGRQLDGALSSIQALPDIVSAVGNKVQVWLDSGIRSGQDMLKAWALGARGMMTGRAFLYGLGAYGEDGVRRALEILYNEMDLSMAFTGHRNLQDVGREILIADRFPLSQQEKKESINQQRRRIYEELYGWPRASLRFGTMW</sequence>